<keyword evidence="5" id="KW-1185">Reference proteome</keyword>
<dbReference type="PANTHER" id="PTHR32268">
    <property type="entry name" value="HOMOSERINE O-ACETYLTRANSFERASE"/>
    <property type="match status" value="1"/>
</dbReference>
<dbReference type="SUPFAM" id="SSF53474">
    <property type="entry name" value="alpha/beta-Hydrolases"/>
    <property type="match status" value="1"/>
</dbReference>
<comment type="caution">
    <text evidence="2">Lacks conserved residue(s) required for the propagation of feature annotation.</text>
</comment>
<keyword evidence="1 2" id="KW-0808">Transferase</keyword>
<dbReference type="EC" id="2.3.1.-" evidence="2"/>
<dbReference type="NCBIfam" id="TIGR01392">
    <property type="entry name" value="homoserO_Ac_trn"/>
    <property type="match status" value="1"/>
</dbReference>
<evidence type="ECO:0000256" key="1">
    <source>
        <dbReference type="ARBA" id="ARBA00022679"/>
    </source>
</evidence>
<keyword evidence="2" id="KW-0963">Cytoplasm</keyword>
<dbReference type="PANTHER" id="PTHR32268:SF11">
    <property type="entry name" value="HOMOSERINE O-ACETYLTRANSFERASE"/>
    <property type="match status" value="1"/>
</dbReference>
<dbReference type="RefSeq" id="WP_220378986.1">
    <property type="nucleotide sequence ID" value="NZ_CP080544.1"/>
</dbReference>
<comment type="catalytic activity">
    <reaction evidence="2">
        <text>succinyl-CoA + L-serine = O-succinyl-L-serine + CoA</text>
        <dbReference type="Rhea" id="RHEA:52820"/>
        <dbReference type="ChEBI" id="CHEBI:33384"/>
        <dbReference type="ChEBI" id="CHEBI:57287"/>
        <dbReference type="ChEBI" id="CHEBI:57292"/>
        <dbReference type="ChEBI" id="CHEBI:136856"/>
    </reaction>
</comment>
<protein>
    <recommendedName>
        <fullName evidence="2">Serine O-succinyltransferase</fullName>
        <shortName evidence="2">SST</shortName>
        <ecNumber evidence="2">2.3.1.-</ecNumber>
    </recommendedName>
</protein>
<evidence type="ECO:0000256" key="2">
    <source>
        <dbReference type="HAMAP-Rule" id="MF_00296"/>
    </source>
</evidence>
<sequence>MTEFAPPATRYFALPSPFPMHRGGVLQQARVAYETWGQLNADASNAILILTGLSPSAHAASSADDPQPGWWEPIIGPGKAIDTDRWFVVCVNHLGSCKGSTGAASIDPETGAAYRLTFPDLSVEDMGEAAYALMQGLGVSQLACLVGCSMGAMAALALLVQHPDFSRSHINACGAARALPFSIAVRSLQREAIRLDPHWQEGQYDDANYPDTGMRLARKLGVITYRSSLEWNGRFGRVRMDEVDTDTPFSAEFVVESYLDGHADRFAHFFDPNCYLYLGRAMDWFDIGEHAIDPHPQVHCEANVVAALSRTRVGKALVLGAITDILFPIPQQEEIAAGLAASGADVRFHAVPSEQGHDAFLVDHERFGALIGAFLKEIV</sequence>
<dbReference type="PIRSF" id="PIRSF000443">
    <property type="entry name" value="Homoser_Ac_trans"/>
    <property type="match status" value="1"/>
</dbReference>
<feature type="binding site" evidence="2">
    <location>
        <position position="218"/>
    </location>
    <ligand>
        <name>substrate</name>
    </ligand>
</feature>
<comment type="function">
    <text evidence="2">Transfers a succinyl group from succinyl-CoA to L-serine, forming succinyl-L-serine.</text>
</comment>
<keyword evidence="2" id="KW-0198">Cysteine biosynthesis</keyword>
<evidence type="ECO:0000313" key="4">
    <source>
        <dbReference type="EMBL" id="QYR52199.1"/>
    </source>
</evidence>
<proteinExistence type="inferred from homology"/>
<dbReference type="NCBIfam" id="NF001209">
    <property type="entry name" value="PRK00175.1"/>
    <property type="match status" value="1"/>
</dbReference>
<feature type="region of interest" description="Important for substrate specificity" evidence="2">
    <location>
        <begin position="52"/>
        <end position="55"/>
    </location>
</feature>
<evidence type="ECO:0000313" key="5">
    <source>
        <dbReference type="Proteomes" id="UP000824755"/>
    </source>
</evidence>
<feature type="active site" evidence="2">
    <location>
        <position position="357"/>
    </location>
</feature>
<feature type="site" description="Important for acyl-CoA specificity" evidence="2">
    <location>
        <position position="186"/>
    </location>
</feature>
<dbReference type="Gene3D" id="3.40.50.1820">
    <property type="entry name" value="alpha/beta hydrolase"/>
    <property type="match status" value="1"/>
</dbReference>
<reference evidence="4 5" key="1">
    <citation type="submission" date="2021-08" db="EMBL/GenBank/DDBJ databases">
        <title>Lysobacter sp. strain CJ11 Genome sequencing and assembly.</title>
        <authorList>
            <person name="Kim I."/>
        </authorList>
    </citation>
    <scope>NUCLEOTIDE SEQUENCE [LARGE SCALE GENOMIC DNA]</scope>
    <source>
        <strain evidence="4 5">CJ11</strain>
    </source>
</reference>
<keyword evidence="2 4" id="KW-0012">Acyltransferase</keyword>
<dbReference type="GO" id="GO:0004414">
    <property type="term" value="F:homoserine O-acetyltransferase activity"/>
    <property type="evidence" value="ECO:0007669"/>
    <property type="project" value="UniProtKB-EC"/>
</dbReference>
<keyword evidence="2" id="KW-0028">Amino-acid biosynthesis</keyword>
<feature type="binding site" evidence="2">
    <location>
        <position position="358"/>
    </location>
    <ligand>
        <name>substrate</name>
    </ligand>
</feature>
<dbReference type="Gene3D" id="1.10.1740.110">
    <property type="match status" value="1"/>
</dbReference>
<dbReference type="Pfam" id="PF00561">
    <property type="entry name" value="Abhydrolase_1"/>
    <property type="match status" value="1"/>
</dbReference>
<dbReference type="InterPro" id="IPR008220">
    <property type="entry name" value="HAT_MetX-like"/>
</dbReference>
<comment type="subunit">
    <text evidence="2">Homodimer.</text>
</comment>
<feature type="active site" evidence="2">
    <location>
        <position position="324"/>
    </location>
</feature>
<dbReference type="InterPro" id="IPR000073">
    <property type="entry name" value="AB_hydrolase_1"/>
</dbReference>
<dbReference type="InterPro" id="IPR029058">
    <property type="entry name" value="AB_hydrolase_fold"/>
</dbReference>
<dbReference type="HAMAP" id="MF_00296">
    <property type="entry name" value="MetX_acyltransf"/>
    <property type="match status" value="1"/>
</dbReference>
<feature type="active site" description="Nucleophile" evidence="2">
    <location>
        <position position="149"/>
    </location>
</feature>
<accession>A0ABX8WLD6</accession>
<organism evidence="4 5">
    <name type="scientific">Lysobacter soyae</name>
    <dbReference type="NCBI Taxonomy" id="2764185"/>
    <lineage>
        <taxon>Bacteria</taxon>
        <taxon>Pseudomonadati</taxon>
        <taxon>Pseudomonadota</taxon>
        <taxon>Gammaproteobacteria</taxon>
        <taxon>Lysobacterales</taxon>
        <taxon>Lysobacteraceae</taxon>
        <taxon>Lysobacter</taxon>
    </lineage>
</organism>
<comment type="subcellular location">
    <subcellularLocation>
        <location evidence="2">Cytoplasm</location>
    </subcellularLocation>
</comment>
<dbReference type="EMBL" id="CP080544">
    <property type="protein sequence ID" value="QYR52199.1"/>
    <property type="molecule type" value="Genomic_DNA"/>
</dbReference>
<name>A0ABX8WLD6_9GAMM</name>
<comment type="similarity">
    <text evidence="2">Belongs to the AB hydrolase superfamily. MetX family.</text>
</comment>
<dbReference type="Proteomes" id="UP000824755">
    <property type="component" value="Chromosome"/>
</dbReference>
<feature type="domain" description="AB hydrolase-1" evidence="3">
    <location>
        <begin position="46"/>
        <end position="361"/>
    </location>
</feature>
<comment type="pathway">
    <text evidence="2">Amino-acid biosynthesis; L-cysteine biosynthesis; L-cysteine from L-serine: step 1/2.</text>
</comment>
<gene>
    <name evidence="4" type="ORF">H8L67_06140</name>
</gene>
<evidence type="ECO:0000259" key="3">
    <source>
        <dbReference type="Pfam" id="PF00561"/>
    </source>
</evidence>